<evidence type="ECO:0000313" key="3">
    <source>
        <dbReference type="Proteomes" id="UP000674318"/>
    </source>
</evidence>
<sequence length="290" mass="32686">MTTLEKQLHSSTLKKQCREDLLIHANEIEANSRRLPKKKTTFPDIDLPPAVTMSTDNSVKRRMSTIATAEVNTERSLNYTARKQRKDELIASCTTSDVNPSGTYFKDCSHKFVNGARSWLDPFQTARRRTVLSRKDMDFVYRYAEAATGSAIERPKPSDDAGVAATTAYREAFRRYKGREPTAQEMEESDRLVYAFDENGSIGIIQKPHTCYPHTHISACKTYPRACRSQVYLPEVPAVRAARTEFPGPIPTWSSTKRTTTMATNGTYRPGHHQPTSLKRDAMSTVVGSR</sequence>
<dbReference type="OrthoDB" id="276821at2759"/>
<name>A0A836LA53_9TRYP</name>
<evidence type="ECO:0000256" key="1">
    <source>
        <dbReference type="SAM" id="MobiDB-lite"/>
    </source>
</evidence>
<dbReference type="Proteomes" id="UP000674318">
    <property type="component" value="Chromosome 35"/>
</dbReference>
<dbReference type="KEGG" id="phet:94287702"/>
<protein>
    <submittedName>
        <fullName evidence="2">Uncharacterized protein</fullName>
    </submittedName>
</protein>
<comment type="caution">
    <text evidence="2">The sequence shown here is derived from an EMBL/GenBank/DDBJ whole genome shotgun (WGS) entry which is preliminary data.</text>
</comment>
<proteinExistence type="predicted"/>
<keyword evidence="3" id="KW-1185">Reference proteome</keyword>
<feature type="region of interest" description="Disordered" evidence="1">
    <location>
        <begin position="266"/>
        <end position="290"/>
    </location>
</feature>
<dbReference type="AlphaFoldDB" id="A0A836LA53"/>
<dbReference type="RefSeq" id="XP_067753782.1">
    <property type="nucleotide sequence ID" value="XM_067897625.1"/>
</dbReference>
<accession>A0A836LA53</accession>
<dbReference type="EMBL" id="JAFJZO010000035">
    <property type="protein sequence ID" value="KAG5492998.1"/>
    <property type="molecule type" value="Genomic_DNA"/>
</dbReference>
<organism evidence="2 3">
    <name type="scientific">Porcisia hertigi</name>
    <dbReference type="NCBI Taxonomy" id="2761500"/>
    <lineage>
        <taxon>Eukaryota</taxon>
        <taxon>Discoba</taxon>
        <taxon>Euglenozoa</taxon>
        <taxon>Kinetoplastea</taxon>
        <taxon>Metakinetoplastina</taxon>
        <taxon>Trypanosomatida</taxon>
        <taxon>Trypanosomatidae</taxon>
        <taxon>Leishmaniinae</taxon>
        <taxon>Porcisia</taxon>
    </lineage>
</organism>
<evidence type="ECO:0000313" key="2">
    <source>
        <dbReference type="EMBL" id="KAG5492998.1"/>
    </source>
</evidence>
<gene>
    <name evidence="2" type="ORF">JKF63_01579</name>
</gene>
<dbReference type="GeneID" id="94287702"/>
<reference evidence="2 3" key="1">
    <citation type="submission" date="2021-02" db="EMBL/GenBank/DDBJ databases">
        <title>Porcisia hertigi Genome sequencing and assembly.</title>
        <authorList>
            <person name="Almutairi H."/>
            <person name="Gatherer D."/>
        </authorList>
    </citation>
    <scope>NUCLEOTIDE SEQUENCE [LARGE SCALE GENOMIC DNA]</scope>
    <source>
        <strain evidence="2 3">C119</strain>
    </source>
</reference>